<evidence type="ECO:0000256" key="7">
    <source>
        <dbReference type="SAM" id="MobiDB-lite"/>
    </source>
</evidence>
<keyword evidence="9" id="KW-0255">Endonuclease</keyword>
<dbReference type="Proteomes" id="UP000243297">
    <property type="component" value="Unassembled WGS sequence"/>
</dbReference>
<proteinExistence type="inferred from homology"/>
<feature type="compositionally biased region" description="Basic and acidic residues" evidence="7">
    <location>
        <begin position="101"/>
        <end position="111"/>
    </location>
</feature>
<dbReference type="InterPro" id="IPR038087">
    <property type="entry name" value="RNAP_delta_N_dom_sf"/>
</dbReference>
<dbReference type="PROSITE" id="PS51913">
    <property type="entry name" value="HTH_HARE"/>
    <property type="match status" value="1"/>
</dbReference>
<feature type="compositionally biased region" description="Acidic residues" evidence="7">
    <location>
        <begin position="86"/>
        <end position="100"/>
    </location>
</feature>
<dbReference type="InterPro" id="IPR029757">
    <property type="entry name" value="RpoE"/>
</dbReference>
<accession>A0A1T4KCF3</accession>
<dbReference type="EMBL" id="FUWY01000001">
    <property type="protein sequence ID" value="SJZ40124.1"/>
    <property type="molecule type" value="Genomic_DNA"/>
</dbReference>
<evidence type="ECO:0000256" key="2">
    <source>
        <dbReference type="ARBA" id="ARBA00022478"/>
    </source>
</evidence>
<evidence type="ECO:0000256" key="4">
    <source>
        <dbReference type="ARBA" id="ARBA00022695"/>
    </source>
</evidence>
<name>A0A1T4KCF3_9FIRM</name>
<organism evidence="9 10">
    <name type="scientific">Anaerorhabdus furcosa</name>
    <dbReference type="NCBI Taxonomy" id="118967"/>
    <lineage>
        <taxon>Bacteria</taxon>
        <taxon>Bacillati</taxon>
        <taxon>Bacillota</taxon>
        <taxon>Erysipelotrichia</taxon>
        <taxon>Erysipelotrichales</taxon>
        <taxon>Erysipelotrichaceae</taxon>
        <taxon>Anaerorhabdus</taxon>
    </lineage>
</organism>
<dbReference type="GO" id="GO:0000428">
    <property type="term" value="C:DNA-directed RNA polymerase complex"/>
    <property type="evidence" value="ECO:0007669"/>
    <property type="project" value="UniProtKB-KW"/>
</dbReference>
<evidence type="ECO:0000256" key="6">
    <source>
        <dbReference type="ARBA" id="ARBA00031937"/>
    </source>
</evidence>
<protein>
    <recommendedName>
        <fullName evidence="6">RNAP delta factor</fullName>
    </recommendedName>
</protein>
<dbReference type="NCBIfam" id="TIGR04567">
    <property type="entry name" value="RNAP_delt_lowGC"/>
    <property type="match status" value="1"/>
</dbReference>
<keyword evidence="4" id="KW-0548">Nucleotidyltransferase</keyword>
<evidence type="ECO:0000313" key="9">
    <source>
        <dbReference type="EMBL" id="SJZ40124.1"/>
    </source>
</evidence>
<evidence type="ECO:0000256" key="3">
    <source>
        <dbReference type="ARBA" id="ARBA00022679"/>
    </source>
</evidence>
<dbReference type="GO" id="GO:0006351">
    <property type="term" value="P:DNA-templated transcription"/>
    <property type="evidence" value="ECO:0007669"/>
    <property type="project" value="InterPro"/>
</dbReference>
<keyword evidence="9" id="KW-0540">Nuclease</keyword>
<keyword evidence="5" id="KW-0804">Transcription</keyword>
<sequence>MTYQSMTDVAHNVLTKKKKGLEFNKLWSEVSDTLGFDTTVQQRKIAQFYTELMLDTRFASLADNKWDLRSRHLYNEIHVEVEEIDDEDFDDEFADGEDEEDTKRDFSDDDY</sequence>
<evidence type="ECO:0000256" key="1">
    <source>
        <dbReference type="ARBA" id="ARBA00009828"/>
    </source>
</evidence>
<dbReference type="RefSeq" id="WP_200804731.1">
    <property type="nucleotide sequence ID" value="NZ_FUWY01000001.1"/>
</dbReference>
<dbReference type="InterPro" id="IPR007759">
    <property type="entry name" value="Asxl_HARE-HTH"/>
</dbReference>
<dbReference type="GO" id="GO:0016779">
    <property type="term" value="F:nucleotidyltransferase activity"/>
    <property type="evidence" value="ECO:0007669"/>
    <property type="project" value="UniProtKB-KW"/>
</dbReference>
<feature type="region of interest" description="Disordered" evidence="7">
    <location>
        <begin position="86"/>
        <end position="111"/>
    </location>
</feature>
<evidence type="ECO:0000313" key="10">
    <source>
        <dbReference type="Proteomes" id="UP000243297"/>
    </source>
</evidence>
<gene>
    <name evidence="9" type="ORF">SAMN02745191_0474</name>
</gene>
<keyword evidence="9" id="KW-0378">Hydrolase</keyword>
<comment type="similarity">
    <text evidence="1">Belongs to the RpoE family.</text>
</comment>
<evidence type="ECO:0000259" key="8">
    <source>
        <dbReference type="PROSITE" id="PS51913"/>
    </source>
</evidence>
<dbReference type="Gene3D" id="1.10.10.1250">
    <property type="entry name" value="RNA polymerase, subunit delta, N-terminal domain"/>
    <property type="match status" value="1"/>
</dbReference>
<dbReference type="Pfam" id="PF05066">
    <property type="entry name" value="HARE-HTH"/>
    <property type="match status" value="1"/>
</dbReference>
<dbReference type="AlphaFoldDB" id="A0A1T4KCF3"/>
<keyword evidence="10" id="KW-1185">Reference proteome</keyword>
<dbReference type="GO" id="GO:0004519">
    <property type="term" value="F:endonuclease activity"/>
    <property type="evidence" value="ECO:0007669"/>
    <property type="project" value="UniProtKB-KW"/>
</dbReference>
<keyword evidence="2" id="KW-0240">DNA-directed RNA polymerase</keyword>
<dbReference type="GO" id="GO:0006355">
    <property type="term" value="P:regulation of DNA-templated transcription"/>
    <property type="evidence" value="ECO:0007669"/>
    <property type="project" value="InterPro"/>
</dbReference>
<keyword evidence="3" id="KW-0808">Transferase</keyword>
<dbReference type="STRING" id="118967.SAMN02745191_0474"/>
<evidence type="ECO:0000256" key="5">
    <source>
        <dbReference type="ARBA" id="ARBA00023163"/>
    </source>
</evidence>
<reference evidence="10" key="1">
    <citation type="submission" date="2017-02" db="EMBL/GenBank/DDBJ databases">
        <authorList>
            <person name="Varghese N."/>
            <person name="Submissions S."/>
        </authorList>
    </citation>
    <scope>NUCLEOTIDE SEQUENCE [LARGE SCALE GENOMIC DNA]</scope>
    <source>
        <strain evidence="10">ATCC 25662</strain>
    </source>
</reference>
<feature type="domain" description="HTH HARE-type" evidence="8">
    <location>
        <begin position="4"/>
        <end position="71"/>
    </location>
</feature>